<dbReference type="InterPro" id="IPR035987">
    <property type="entry name" value="Ribosomal_uS8_sf"/>
</dbReference>
<dbReference type="Gene3D" id="3.30.1370.30">
    <property type="match status" value="1"/>
</dbReference>
<dbReference type="GO" id="GO:0005840">
    <property type="term" value="C:ribosome"/>
    <property type="evidence" value="ECO:0007669"/>
    <property type="project" value="UniProtKB-KW"/>
</dbReference>
<dbReference type="GO" id="GO:0003735">
    <property type="term" value="F:structural constituent of ribosome"/>
    <property type="evidence" value="ECO:0007669"/>
    <property type="project" value="InterPro"/>
</dbReference>
<proteinExistence type="inferred from homology"/>
<name>A0A1F8C2T9_9BACT</name>
<keyword evidence="3" id="KW-0687">Ribonucleoprotein</keyword>
<organism evidence="6 7">
    <name type="scientific">Candidatus Woesebacteria bacterium RIFCSPLOWO2_01_FULL_44_14</name>
    <dbReference type="NCBI Taxonomy" id="1802525"/>
    <lineage>
        <taxon>Bacteria</taxon>
        <taxon>Candidatus Woeseibacteriota</taxon>
    </lineage>
</organism>
<dbReference type="FunFam" id="3.30.1490.10:FF:000001">
    <property type="entry name" value="30S ribosomal protein S8"/>
    <property type="match status" value="1"/>
</dbReference>
<evidence type="ECO:0000256" key="4">
    <source>
        <dbReference type="ARBA" id="ARBA00035258"/>
    </source>
</evidence>
<dbReference type="Pfam" id="PF00410">
    <property type="entry name" value="Ribosomal_S8"/>
    <property type="match status" value="1"/>
</dbReference>
<dbReference type="SUPFAM" id="SSF56047">
    <property type="entry name" value="Ribosomal protein S8"/>
    <property type="match status" value="1"/>
</dbReference>
<accession>A0A1F8C2T9</accession>
<dbReference type="STRING" id="1802525.A2975_03835"/>
<evidence type="ECO:0000313" key="7">
    <source>
        <dbReference type="Proteomes" id="UP000178429"/>
    </source>
</evidence>
<keyword evidence="2 6" id="KW-0689">Ribosomal protein</keyword>
<evidence type="ECO:0000256" key="5">
    <source>
        <dbReference type="ARBA" id="ARBA00035525"/>
    </source>
</evidence>
<dbReference type="Gene3D" id="3.30.1490.10">
    <property type="match status" value="1"/>
</dbReference>
<reference evidence="6 7" key="1">
    <citation type="journal article" date="2016" name="Nat. Commun.">
        <title>Thousands of microbial genomes shed light on interconnected biogeochemical processes in an aquifer system.</title>
        <authorList>
            <person name="Anantharaman K."/>
            <person name="Brown C.T."/>
            <person name="Hug L.A."/>
            <person name="Sharon I."/>
            <person name="Castelle C.J."/>
            <person name="Probst A.J."/>
            <person name="Thomas B.C."/>
            <person name="Singh A."/>
            <person name="Wilkins M.J."/>
            <person name="Karaoz U."/>
            <person name="Brodie E.L."/>
            <person name="Williams K.H."/>
            <person name="Hubbard S.S."/>
            <person name="Banfield J.F."/>
        </authorList>
    </citation>
    <scope>NUCLEOTIDE SEQUENCE [LARGE SCALE GENOMIC DNA]</scope>
</reference>
<dbReference type="GO" id="GO:1990904">
    <property type="term" value="C:ribonucleoprotein complex"/>
    <property type="evidence" value="ECO:0007669"/>
    <property type="project" value="UniProtKB-KW"/>
</dbReference>
<evidence type="ECO:0000256" key="3">
    <source>
        <dbReference type="ARBA" id="ARBA00023274"/>
    </source>
</evidence>
<evidence type="ECO:0000313" key="6">
    <source>
        <dbReference type="EMBL" id="OGM70179.1"/>
    </source>
</evidence>
<evidence type="ECO:0000256" key="1">
    <source>
        <dbReference type="ARBA" id="ARBA00006471"/>
    </source>
</evidence>
<comment type="similarity">
    <text evidence="1">Belongs to the universal ribosomal protein uS8 family.</text>
</comment>
<evidence type="ECO:0000256" key="2">
    <source>
        <dbReference type="ARBA" id="ARBA00022980"/>
    </source>
</evidence>
<comment type="caution">
    <text evidence="6">The sequence shown here is derived from an EMBL/GenBank/DDBJ whole genome shotgun (WGS) entry which is preliminary data.</text>
</comment>
<dbReference type="AlphaFoldDB" id="A0A1F8C2T9"/>
<dbReference type="GO" id="GO:0005737">
    <property type="term" value="C:cytoplasm"/>
    <property type="evidence" value="ECO:0007669"/>
    <property type="project" value="UniProtKB-ARBA"/>
</dbReference>
<dbReference type="GO" id="GO:0006412">
    <property type="term" value="P:translation"/>
    <property type="evidence" value="ECO:0007669"/>
    <property type="project" value="InterPro"/>
</dbReference>
<protein>
    <recommendedName>
        <fullName evidence="4">Small ribosomal subunit protein uS8</fullName>
    </recommendedName>
    <alternativeName>
        <fullName evidence="5">30S ribosomal protein S8</fullName>
    </alternativeName>
</protein>
<dbReference type="InterPro" id="IPR000630">
    <property type="entry name" value="Ribosomal_uS8"/>
</dbReference>
<dbReference type="EMBL" id="MGHL01000006">
    <property type="protein sequence ID" value="OGM70179.1"/>
    <property type="molecule type" value="Genomic_DNA"/>
</dbReference>
<dbReference type="Proteomes" id="UP000178429">
    <property type="component" value="Unassembled WGS sequence"/>
</dbReference>
<gene>
    <name evidence="6" type="ORF">A2975_03835</name>
</gene>
<sequence length="125" mass="13712">MTNYPVGDFLIRIKNAAKAGHKDVVVDSTGLIKAVAKALKEEGIVGDVVEKAKKLTLRLTYKKKEPLLIDLKLVSKPGLRVYMSRDELQKRRRSSILILTTPLGVMSSAKALKKGVGGEVIAEVW</sequence>